<keyword evidence="1" id="KW-0694">RNA-binding</keyword>
<sequence>MADLHPAATHESHDHRSDSSVDTLRVEPGMPPAAEYNSESSDSHSDDKSSDHAHLKSEPKACLFIGSLNVTKTDQQLHDGTFALFEQFGEVLDLKISRDKHGRPYAFVQFIEMEAADKAMKFAQGALLHDRYIRIERAKVNRTLICHLKEPNHTKGFGEVEDFIYWTESPRSTPSHHIMAKFKYRECAAKAFSSLRKERHCTIEWASNATQPPSLGSVSQLQALSRTGYYYRFGSPGKANRGGSSAARPLFSMADIFVGNLDSKKVSKSLLHSRFSEFGSIESVDIHTSVKPMGAGMAYGRPSGSDFSPDHCTEGASAHRPTGPTSHAFIKFTDEMAAAKAIVQMDRQVWLGYPLRVTYKEIRTPIATAAPAHWRATQRRHSLMHWQPFYPTGDPASPWMTGAVPYDNALLANY</sequence>
<evidence type="ECO:0000259" key="3">
    <source>
        <dbReference type="PROSITE" id="PS50102"/>
    </source>
</evidence>
<dbReference type="CDD" id="cd00590">
    <property type="entry name" value="RRM_SF"/>
    <property type="match status" value="1"/>
</dbReference>
<evidence type="ECO:0000313" key="5">
    <source>
        <dbReference type="Proteomes" id="UP000268162"/>
    </source>
</evidence>
<feature type="region of interest" description="Disordered" evidence="2">
    <location>
        <begin position="1"/>
        <end position="53"/>
    </location>
</feature>
<dbReference type="PROSITE" id="PS50102">
    <property type="entry name" value="RRM"/>
    <property type="match status" value="2"/>
</dbReference>
<evidence type="ECO:0000313" key="4">
    <source>
        <dbReference type="EMBL" id="RKP34306.1"/>
    </source>
</evidence>
<feature type="non-terminal residue" evidence="4">
    <location>
        <position position="414"/>
    </location>
</feature>
<gene>
    <name evidence="4" type="ORF">BJ085DRAFT_33733</name>
</gene>
<feature type="compositionally biased region" description="Basic and acidic residues" evidence="2">
    <location>
        <begin position="8"/>
        <end position="19"/>
    </location>
</feature>
<dbReference type="SMART" id="SM00360">
    <property type="entry name" value="RRM"/>
    <property type="match status" value="2"/>
</dbReference>
<dbReference type="EMBL" id="ML003258">
    <property type="protein sequence ID" value="RKP34306.1"/>
    <property type="molecule type" value="Genomic_DNA"/>
</dbReference>
<dbReference type="InterPro" id="IPR035979">
    <property type="entry name" value="RBD_domain_sf"/>
</dbReference>
<feature type="compositionally biased region" description="Basic and acidic residues" evidence="2">
    <location>
        <begin position="41"/>
        <end position="53"/>
    </location>
</feature>
<reference evidence="5" key="1">
    <citation type="journal article" date="2018" name="Nat. Microbiol.">
        <title>Leveraging single-cell genomics to expand the fungal tree of life.</title>
        <authorList>
            <person name="Ahrendt S.R."/>
            <person name="Quandt C.A."/>
            <person name="Ciobanu D."/>
            <person name="Clum A."/>
            <person name="Salamov A."/>
            <person name="Andreopoulos B."/>
            <person name="Cheng J.F."/>
            <person name="Woyke T."/>
            <person name="Pelin A."/>
            <person name="Henrissat B."/>
            <person name="Reynolds N.K."/>
            <person name="Benny G.L."/>
            <person name="Smith M.E."/>
            <person name="James T.Y."/>
            <person name="Grigoriev I.V."/>
        </authorList>
    </citation>
    <scope>NUCLEOTIDE SEQUENCE [LARGE SCALE GENOMIC DNA]</scope>
    <source>
        <strain evidence="5">RSA 468</strain>
    </source>
</reference>
<evidence type="ECO:0000256" key="1">
    <source>
        <dbReference type="PROSITE-ProRule" id="PRU00176"/>
    </source>
</evidence>
<name>A0A4P9ZLW7_9FUNG</name>
<dbReference type="Gene3D" id="3.30.70.330">
    <property type="match status" value="2"/>
</dbReference>
<accession>A0A4P9ZLW7</accession>
<dbReference type="PANTHER" id="PTHR15241:SF386">
    <property type="entry name" value="RNA-BINDING REGION RNP-1 DOMAIN-CONTAINING PROTEIN-RELATED"/>
    <property type="match status" value="1"/>
</dbReference>
<dbReference type="AlphaFoldDB" id="A0A4P9ZLW7"/>
<evidence type="ECO:0000256" key="2">
    <source>
        <dbReference type="SAM" id="MobiDB-lite"/>
    </source>
</evidence>
<feature type="domain" description="RRM" evidence="3">
    <location>
        <begin position="254"/>
        <end position="362"/>
    </location>
</feature>
<dbReference type="InterPro" id="IPR012677">
    <property type="entry name" value="Nucleotide-bd_a/b_plait_sf"/>
</dbReference>
<feature type="domain" description="RRM" evidence="3">
    <location>
        <begin position="61"/>
        <end position="140"/>
    </location>
</feature>
<dbReference type="PANTHER" id="PTHR15241">
    <property type="entry name" value="TRANSFORMER-2-RELATED"/>
    <property type="match status" value="1"/>
</dbReference>
<dbReference type="STRING" id="215637.A0A4P9ZLW7"/>
<dbReference type="Proteomes" id="UP000268162">
    <property type="component" value="Unassembled WGS sequence"/>
</dbReference>
<dbReference type="SUPFAM" id="SSF54928">
    <property type="entry name" value="RNA-binding domain, RBD"/>
    <property type="match status" value="2"/>
</dbReference>
<keyword evidence="5" id="KW-1185">Reference proteome</keyword>
<protein>
    <recommendedName>
        <fullName evidence="3">RRM domain-containing protein</fullName>
    </recommendedName>
</protein>
<dbReference type="InterPro" id="IPR000504">
    <property type="entry name" value="RRM_dom"/>
</dbReference>
<dbReference type="GO" id="GO:0003723">
    <property type="term" value="F:RNA binding"/>
    <property type="evidence" value="ECO:0007669"/>
    <property type="project" value="UniProtKB-UniRule"/>
</dbReference>
<proteinExistence type="predicted"/>
<organism evidence="4 5">
    <name type="scientific">Dimargaris cristalligena</name>
    <dbReference type="NCBI Taxonomy" id="215637"/>
    <lineage>
        <taxon>Eukaryota</taxon>
        <taxon>Fungi</taxon>
        <taxon>Fungi incertae sedis</taxon>
        <taxon>Zoopagomycota</taxon>
        <taxon>Kickxellomycotina</taxon>
        <taxon>Dimargaritomycetes</taxon>
        <taxon>Dimargaritales</taxon>
        <taxon>Dimargaritaceae</taxon>
        <taxon>Dimargaris</taxon>
    </lineage>
</organism>
<dbReference type="Pfam" id="PF00076">
    <property type="entry name" value="RRM_1"/>
    <property type="match status" value="1"/>
</dbReference>